<evidence type="ECO:0000256" key="14">
    <source>
        <dbReference type="ARBA" id="ARBA00030934"/>
    </source>
</evidence>
<evidence type="ECO:0000256" key="13">
    <source>
        <dbReference type="ARBA" id="ARBA00023136"/>
    </source>
</evidence>
<dbReference type="CDD" id="cd00371">
    <property type="entry name" value="HMA"/>
    <property type="match status" value="2"/>
</dbReference>
<dbReference type="NCBIfam" id="NF033556">
    <property type="entry name" value="MerTP_fusion"/>
    <property type="match status" value="1"/>
</dbReference>
<organism evidence="18 19">
    <name type="scientific">Echinicola rosea</name>
    <dbReference type="NCBI Taxonomy" id="1807691"/>
    <lineage>
        <taxon>Bacteria</taxon>
        <taxon>Pseudomonadati</taxon>
        <taxon>Bacteroidota</taxon>
        <taxon>Cytophagia</taxon>
        <taxon>Cytophagales</taxon>
        <taxon>Cyclobacteriaceae</taxon>
        <taxon>Echinicola</taxon>
    </lineage>
</organism>
<feature type="domain" description="HMA" evidence="17">
    <location>
        <begin position="142"/>
        <end position="208"/>
    </location>
</feature>
<evidence type="ECO:0000256" key="3">
    <source>
        <dbReference type="ARBA" id="ARBA00017053"/>
    </source>
</evidence>
<sequence length="300" mass="32681">MNTSNQHSKQADFSTKSASAGLLAAIVASLCCITPVISFLAGISGIASTLSWMEPFRPYLIMLTIGVLAFAWYQKLRSRTAEEIACACEDDQKPSFWQSKKFLGIVTVFATLTLAFPSYSHIFYPNSTSSGVVADQDQTQIKLADFKLKGMTCTGCEEHVKHAVSGLNGVLETTASHKNANAQVKYNASLVDVNKIIEAINSTGYTVTESKVSDWNSENALFQSTTFNTIELSVKGMTCSGCESHITHAVGELDGVEEVKASYEKGNTIVKYDPSQVRKDKIVEAINKTGYKVVENKIQE</sequence>
<evidence type="ECO:0000256" key="10">
    <source>
        <dbReference type="ARBA" id="ARBA00022914"/>
    </source>
</evidence>
<keyword evidence="19" id="KW-1185">Reference proteome</keyword>
<keyword evidence="11 16" id="KW-1133">Transmembrane helix</keyword>
<evidence type="ECO:0000256" key="9">
    <source>
        <dbReference type="ARBA" id="ARBA00022723"/>
    </source>
</evidence>
<dbReference type="Gene3D" id="3.30.70.100">
    <property type="match status" value="2"/>
</dbReference>
<dbReference type="PANTHER" id="PTHR46594">
    <property type="entry name" value="P-TYPE CATION-TRANSPORTING ATPASE"/>
    <property type="match status" value="1"/>
</dbReference>
<comment type="caution">
    <text evidence="18">The sequence shown here is derived from an EMBL/GenBank/DDBJ whole genome shotgun (WGS) entry which is preliminary data.</text>
</comment>
<accession>A0ABQ1URP5</accession>
<evidence type="ECO:0000259" key="17">
    <source>
        <dbReference type="PROSITE" id="PS50846"/>
    </source>
</evidence>
<protein>
    <recommendedName>
        <fullName evidence="3">Mercuric transport protein MerT</fullName>
    </recommendedName>
    <alternativeName>
        <fullName evidence="14">Mercury ion transport protein</fullName>
    </alternativeName>
</protein>
<name>A0ABQ1URP5_9BACT</name>
<dbReference type="PROSITE" id="PS50846">
    <property type="entry name" value="HMA_2"/>
    <property type="match status" value="2"/>
</dbReference>
<evidence type="ECO:0000256" key="4">
    <source>
        <dbReference type="ARBA" id="ARBA00022448"/>
    </source>
</evidence>
<keyword evidence="4" id="KW-0813">Transport</keyword>
<proteinExistence type="inferred from homology"/>
<dbReference type="EMBL" id="BMIU01000004">
    <property type="protein sequence ID" value="GGF25526.1"/>
    <property type="molecule type" value="Genomic_DNA"/>
</dbReference>
<keyword evidence="8 16" id="KW-0812">Transmembrane</keyword>
<evidence type="ECO:0000313" key="18">
    <source>
        <dbReference type="EMBL" id="GGF25526.1"/>
    </source>
</evidence>
<dbReference type="InterPro" id="IPR017969">
    <property type="entry name" value="Heavy-metal-associated_CS"/>
</dbReference>
<evidence type="ECO:0000256" key="5">
    <source>
        <dbReference type="ARBA" id="ARBA00022466"/>
    </source>
</evidence>
<evidence type="ECO:0000256" key="2">
    <source>
        <dbReference type="ARBA" id="ARBA00008224"/>
    </source>
</evidence>
<keyword evidence="5" id="KW-0475">Mercuric resistance</keyword>
<evidence type="ECO:0000256" key="11">
    <source>
        <dbReference type="ARBA" id="ARBA00022989"/>
    </source>
</evidence>
<dbReference type="Proteomes" id="UP000647339">
    <property type="component" value="Unassembled WGS sequence"/>
</dbReference>
<keyword evidence="7" id="KW-0997">Cell inner membrane</keyword>
<evidence type="ECO:0000256" key="12">
    <source>
        <dbReference type="ARBA" id="ARBA00023008"/>
    </source>
</evidence>
<comment type="function">
    <text evidence="15">Involved in mercury resistance. Probably transfers a mercuric ion from the periplasmic Hg(2+)-binding protein MerP to the cytoplasmic mercuric reductase MerA.</text>
</comment>
<evidence type="ECO:0000256" key="6">
    <source>
        <dbReference type="ARBA" id="ARBA00022475"/>
    </source>
</evidence>
<dbReference type="InterPro" id="IPR003457">
    <property type="entry name" value="Transprt_MerT"/>
</dbReference>
<reference evidence="19" key="1">
    <citation type="journal article" date="2019" name="Int. J. Syst. Evol. Microbiol.">
        <title>The Global Catalogue of Microorganisms (GCM) 10K type strain sequencing project: providing services to taxonomists for standard genome sequencing and annotation.</title>
        <authorList>
            <consortium name="The Broad Institute Genomics Platform"/>
            <consortium name="The Broad Institute Genome Sequencing Center for Infectious Disease"/>
            <person name="Wu L."/>
            <person name="Ma J."/>
        </authorList>
    </citation>
    <scope>NUCLEOTIDE SEQUENCE [LARGE SCALE GENOMIC DNA]</scope>
    <source>
        <strain evidence="19">CGMCC 1.15407</strain>
    </source>
</reference>
<comment type="subcellular location">
    <subcellularLocation>
        <location evidence="1">Cell inner membrane</location>
        <topology evidence="1">Multi-pass membrane protein</topology>
    </subcellularLocation>
</comment>
<dbReference type="Pfam" id="PF02411">
    <property type="entry name" value="MerT"/>
    <property type="match status" value="1"/>
</dbReference>
<evidence type="ECO:0000256" key="1">
    <source>
        <dbReference type="ARBA" id="ARBA00004429"/>
    </source>
</evidence>
<keyword evidence="12" id="KW-0186">Copper</keyword>
<evidence type="ECO:0000313" key="19">
    <source>
        <dbReference type="Proteomes" id="UP000647339"/>
    </source>
</evidence>
<gene>
    <name evidence="18" type="ORF">GCM10011339_12030</name>
</gene>
<dbReference type="InterPro" id="IPR006121">
    <property type="entry name" value="HMA_dom"/>
</dbReference>
<evidence type="ECO:0000256" key="16">
    <source>
        <dbReference type="SAM" id="Phobius"/>
    </source>
</evidence>
<evidence type="ECO:0000256" key="7">
    <source>
        <dbReference type="ARBA" id="ARBA00022519"/>
    </source>
</evidence>
<dbReference type="InterPro" id="IPR006122">
    <property type="entry name" value="HMA_Cu_ion-bd"/>
</dbReference>
<feature type="transmembrane region" description="Helical" evidence="16">
    <location>
        <begin position="56"/>
        <end position="73"/>
    </location>
</feature>
<keyword evidence="9" id="KW-0479">Metal-binding</keyword>
<keyword evidence="6" id="KW-1003">Cell membrane</keyword>
<comment type="similarity">
    <text evidence="2">Belongs to the MerT family.</text>
</comment>
<evidence type="ECO:0000256" key="15">
    <source>
        <dbReference type="ARBA" id="ARBA00045720"/>
    </source>
</evidence>
<dbReference type="InterPro" id="IPR036163">
    <property type="entry name" value="HMA_dom_sf"/>
</dbReference>
<dbReference type="RefSeq" id="WP_137404441.1">
    <property type="nucleotide sequence ID" value="NZ_BMIU01000004.1"/>
</dbReference>
<dbReference type="Pfam" id="PF00403">
    <property type="entry name" value="HMA"/>
    <property type="match status" value="2"/>
</dbReference>
<evidence type="ECO:0000256" key="8">
    <source>
        <dbReference type="ARBA" id="ARBA00022692"/>
    </source>
</evidence>
<dbReference type="Gene3D" id="1.10.287.910">
    <property type="entry name" value="bacterial mercury transporter, merf"/>
    <property type="match status" value="1"/>
</dbReference>
<dbReference type="SUPFAM" id="SSF55008">
    <property type="entry name" value="HMA, heavy metal-associated domain"/>
    <property type="match status" value="2"/>
</dbReference>
<feature type="transmembrane region" description="Helical" evidence="16">
    <location>
        <begin position="21"/>
        <end position="44"/>
    </location>
</feature>
<dbReference type="PROSITE" id="PS01047">
    <property type="entry name" value="HMA_1"/>
    <property type="match status" value="1"/>
</dbReference>
<keyword evidence="13 16" id="KW-0472">Membrane</keyword>
<dbReference type="NCBIfam" id="TIGR00003">
    <property type="entry name" value="copper ion binding protein"/>
    <property type="match status" value="2"/>
</dbReference>
<keyword evidence="10" id="KW-0476">Mercury</keyword>
<feature type="transmembrane region" description="Helical" evidence="16">
    <location>
        <begin position="102"/>
        <end position="124"/>
    </location>
</feature>
<dbReference type="PANTHER" id="PTHR46594:SF4">
    <property type="entry name" value="P-TYPE CATION-TRANSPORTING ATPASE"/>
    <property type="match status" value="1"/>
</dbReference>
<feature type="domain" description="HMA" evidence="17">
    <location>
        <begin position="228"/>
        <end position="294"/>
    </location>
</feature>